<keyword evidence="1" id="KW-0472">Membrane</keyword>
<keyword evidence="1" id="KW-1133">Transmembrane helix</keyword>
<feature type="transmembrane region" description="Helical" evidence="1">
    <location>
        <begin position="414"/>
        <end position="435"/>
    </location>
</feature>
<dbReference type="EMBL" id="JACHHZ010000001">
    <property type="protein sequence ID" value="MBB6091694.1"/>
    <property type="molecule type" value="Genomic_DNA"/>
</dbReference>
<name>A0A841HGK0_9GAMM</name>
<keyword evidence="1" id="KW-0812">Transmembrane</keyword>
<feature type="transmembrane region" description="Helical" evidence="1">
    <location>
        <begin position="635"/>
        <end position="663"/>
    </location>
</feature>
<dbReference type="AlphaFoldDB" id="A0A841HGK0"/>
<keyword evidence="3" id="KW-1185">Reference proteome</keyword>
<protein>
    <submittedName>
        <fullName evidence="2">Site-specific recombinase</fullName>
    </submittedName>
</protein>
<gene>
    <name evidence="2" type="ORF">HNQ60_000540</name>
</gene>
<comment type="caution">
    <text evidence="2">The sequence shown here is derived from an EMBL/GenBank/DDBJ whole genome shotgun (WGS) entry which is preliminary data.</text>
</comment>
<evidence type="ECO:0000256" key="1">
    <source>
        <dbReference type="SAM" id="Phobius"/>
    </source>
</evidence>
<organism evidence="2 3">
    <name type="scientific">Povalibacter uvarum</name>
    <dbReference type="NCBI Taxonomy" id="732238"/>
    <lineage>
        <taxon>Bacteria</taxon>
        <taxon>Pseudomonadati</taxon>
        <taxon>Pseudomonadota</taxon>
        <taxon>Gammaproteobacteria</taxon>
        <taxon>Steroidobacterales</taxon>
        <taxon>Steroidobacteraceae</taxon>
        <taxon>Povalibacter</taxon>
    </lineage>
</organism>
<accession>A0A841HGK0</accession>
<reference evidence="2 3" key="1">
    <citation type="submission" date="2020-08" db="EMBL/GenBank/DDBJ databases">
        <title>Genomic Encyclopedia of Type Strains, Phase IV (KMG-IV): sequencing the most valuable type-strain genomes for metagenomic binning, comparative biology and taxonomic classification.</title>
        <authorList>
            <person name="Goeker M."/>
        </authorList>
    </citation>
    <scope>NUCLEOTIDE SEQUENCE [LARGE SCALE GENOMIC DNA]</scope>
    <source>
        <strain evidence="2 3">DSM 26723</strain>
    </source>
</reference>
<dbReference type="Proteomes" id="UP000588068">
    <property type="component" value="Unassembled WGS sequence"/>
</dbReference>
<evidence type="ECO:0000313" key="3">
    <source>
        <dbReference type="Proteomes" id="UP000588068"/>
    </source>
</evidence>
<feature type="transmembrane region" description="Helical" evidence="1">
    <location>
        <begin position="381"/>
        <end position="402"/>
    </location>
</feature>
<proteinExistence type="predicted"/>
<feature type="transmembrane region" description="Helical" evidence="1">
    <location>
        <begin position="587"/>
        <end position="607"/>
    </location>
</feature>
<dbReference type="RefSeq" id="WP_184329478.1">
    <property type="nucleotide sequence ID" value="NZ_JACHHZ010000001.1"/>
</dbReference>
<dbReference type="Pfam" id="PF10136">
    <property type="entry name" value="SpecificRecomb"/>
    <property type="match status" value="1"/>
</dbReference>
<dbReference type="InterPro" id="IPR011385">
    <property type="entry name" value="Site-sp_rcmbase"/>
</dbReference>
<sequence>MSSNVLPKARSAPATGESAVTLQLEVEQHLGSYASTRDGQRFVRGVLALSSASSQDERVDALHDLVDWSRQDRPLPSDLTADEAQASFQRFSLLVEVFERLPLAAAVLDRTVAELLLESSVTHMIASAGLPTGRGFMAEGADRLMAKLVPVPREDHDLGHICLRTFRHPVEVRRIGLMPSTLFARLIALVTPGDRPDLLGGLWTDFSDGLRLLGTRVRAAGLHEKIRERSSPCRVEDSPFFQLSHRMDALAVVWSRSEVDAEQSARCQELIERCRKELDEVSRRIEGSGVSVDIVYGVELIERCMMRIEQMIGIADAGDAEEFARRLHTFFAQLIIASYRDRSVRQLLSDTAGLLGRKIVERNGRSGEHYVARNAAEYRHIWVAAAGGGIVAGLMGAMKFPVIEAHHAPFMEGLLLTAIYIGGFLVMQAFGLILATKQPAMFGATIADIVRNQKDSVVELVVLARRILHSQLAATISNLILVSLTAFAVAAIWYAQHGEPYLTREEALHTYRTLDPLGSGTIFYAALTGVLLWLASVAGGFLDNWSVYHRIPQGIADHSLGRIIGRERMVRFAGAWSRRVADIGTNVTLGVLLGMTPIVGEFLGVPLDVRHVTLSTGKFMLGAASLGSGWYQDGLIWSATAGVAIMFVLNLGVGFVLALYVALRAYGLPRRQLLTVLSHFVKRPKGLPRS</sequence>
<feature type="transmembrane region" description="Helical" evidence="1">
    <location>
        <begin position="472"/>
        <end position="495"/>
    </location>
</feature>
<evidence type="ECO:0000313" key="2">
    <source>
        <dbReference type="EMBL" id="MBB6091694.1"/>
    </source>
</evidence>
<feature type="transmembrane region" description="Helical" evidence="1">
    <location>
        <begin position="522"/>
        <end position="542"/>
    </location>
</feature>